<dbReference type="Proteomes" id="UP001597283">
    <property type="component" value="Unassembled WGS sequence"/>
</dbReference>
<feature type="transmembrane region" description="Helical" evidence="1">
    <location>
        <begin position="56"/>
        <end position="75"/>
    </location>
</feature>
<dbReference type="EMBL" id="JBHUFC010000003">
    <property type="protein sequence ID" value="MFD1788308.1"/>
    <property type="molecule type" value="Genomic_DNA"/>
</dbReference>
<keyword evidence="3" id="KW-1185">Reference proteome</keyword>
<gene>
    <name evidence="2" type="ORF">ACFSC3_12065</name>
</gene>
<keyword evidence="1" id="KW-1133">Transmembrane helix</keyword>
<proteinExistence type="predicted"/>
<sequence length="102" mass="10767">MRKDEADWKNEMDMDIDTALGRIGGREPHPGLDGLEERVLTIIADQPARTTAMRTTIAGAAFALLLGVGSVVYPAPEARAKVVAPFGVPSPLTPSTLLLGAE</sequence>
<protein>
    <submittedName>
        <fullName evidence="2">Uncharacterized protein</fullName>
    </submittedName>
</protein>
<keyword evidence="1" id="KW-0472">Membrane</keyword>
<evidence type="ECO:0000313" key="3">
    <source>
        <dbReference type="Proteomes" id="UP001597283"/>
    </source>
</evidence>
<keyword evidence="1" id="KW-0812">Transmembrane</keyword>
<reference evidence="3" key="1">
    <citation type="journal article" date="2019" name="Int. J. Syst. Evol. Microbiol.">
        <title>The Global Catalogue of Microorganisms (GCM) 10K type strain sequencing project: providing services to taxonomists for standard genome sequencing and annotation.</title>
        <authorList>
            <consortium name="The Broad Institute Genomics Platform"/>
            <consortium name="The Broad Institute Genome Sequencing Center for Infectious Disease"/>
            <person name="Wu L."/>
            <person name="Ma J."/>
        </authorList>
    </citation>
    <scope>NUCLEOTIDE SEQUENCE [LARGE SCALE GENOMIC DNA]</scope>
    <source>
        <strain evidence="3">Q85</strain>
    </source>
</reference>
<dbReference type="RefSeq" id="WP_380940693.1">
    <property type="nucleotide sequence ID" value="NZ_JBHUFC010000003.1"/>
</dbReference>
<name>A0ABW4NEC5_9SPHN</name>
<accession>A0ABW4NEC5</accession>
<organism evidence="2 3">
    <name type="scientific">Sphingomonas floccifaciens</name>
    <dbReference type="NCBI Taxonomy" id="1844115"/>
    <lineage>
        <taxon>Bacteria</taxon>
        <taxon>Pseudomonadati</taxon>
        <taxon>Pseudomonadota</taxon>
        <taxon>Alphaproteobacteria</taxon>
        <taxon>Sphingomonadales</taxon>
        <taxon>Sphingomonadaceae</taxon>
        <taxon>Sphingomonas</taxon>
    </lineage>
</organism>
<evidence type="ECO:0000256" key="1">
    <source>
        <dbReference type="SAM" id="Phobius"/>
    </source>
</evidence>
<comment type="caution">
    <text evidence="2">The sequence shown here is derived from an EMBL/GenBank/DDBJ whole genome shotgun (WGS) entry which is preliminary data.</text>
</comment>
<evidence type="ECO:0000313" key="2">
    <source>
        <dbReference type="EMBL" id="MFD1788308.1"/>
    </source>
</evidence>